<dbReference type="Proteomes" id="UP000320762">
    <property type="component" value="Unassembled WGS sequence"/>
</dbReference>
<dbReference type="AlphaFoldDB" id="A0A550CA05"/>
<reference evidence="2 3" key="1">
    <citation type="journal article" date="2019" name="New Phytol.">
        <title>Comparative genomics reveals unique wood-decay strategies and fruiting body development in the Schizophyllaceae.</title>
        <authorList>
            <person name="Almasi E."/>
            <person name="Sahu N."/>
            <person name="Krizsan K."/>
            <person name="Balint B."/>
            <person name="Kovacs G.M."/>
            <person name="Kiss B."/>
            <person name="Cseklye J."/>
            <person name="Drula E."/>
            <person name="Henrissat B."/>
            <person name="Nagy I."/>
            <person name="Chovatia M."/>
            <person name="Adam C."/>
            <person name="LaButti K."/>
            <person name="Lipzen A."/>
            <person name="Riley R."/>
            <person name="Grigoriev I.V."/>
            <person name="Nagy L.G."/>
        </authorList>
    </citation>
    <scope>NUCLEOTIDE SEQUENCE [LARGE SCALE GENOMIC DNA]</scope>
    <source>
        <strain evidence="2 3">NL-1724</strain>
    </source>
</reference>
<feature type="region of interest" description="Disordered" evidence="1">
    <location>
        <begin position="294"/>
        <end position="316"/>
    </location>
</feature>
<dbReference type="EMBL" id="VDMD01000016">
    <property type="protein sequence ID" value="TRM61624.1"/>
    <property type="molecule type" value="Genomic_DNA"/>
</dbReference>
<accession>A0A550CA05</accession>
<sequence>MSLQIRSPQDFKEIPIHQGKTITEAAKYDLRRYGKDIAAYLEWQRFLFQPAFKNLKDHIEGPVDPDRPREVLVLSQNWCTFERIANAVLKLPEDMRRDLKQWTLRLLDMVGQYWVDYHFVLEKDTWDYEWSKSHFLLACDPRRQNGMHDRLTGWFRTLRVDEDASHRTFLADRDERYWQIFRAGVARHRSPEGRKVLAQFREIPEWNARFLLMERCFDADIGTFPPMRDPVTIGGAAARRTLRKWHNVSDNERAQSLTVNIFHIIDDVCTTLEMEDSCAEQAISVFAELLETSPAPDATANRPTRRVRNGGTPRRK</sequence>
<comment type="caution">
    <text evidence="2">The sequence shown here is derived from an EMBL/GenBank/DDBJ whole genome shotgun (WGS) entry which is preliminary data.</text>
</comment>
<keyword evidence="3" id="KW-1185">Reference proteome</keyword>
<feature type="compositionally biased region" description="Basic residues" evidence="1">
    <location>
        <begin position="303"/>
        <end position="316"/>
    </location>
</feature>
<name>A0A550CA05_9AGAR</name>
<gene>
    <name evidence="2" type="ORF">BD626DRAFT_570823</name>
</gene>
<evidence type="ECO:0000313" key="3">
    <source>
        <dbReference type="Proteomes" id="UP000320762"/>
    </source>
</evidence>
<dbReference type="OrthoDB" id="10277895at2759"/>
<proteinExistence type="predicted"/>
<evidence type="ECO:0000313" key="2">
    <source>
        <dbReference type="EMBL" id="TRM61624.1"/>
    </source>
</evidence>
<protein>
    <submittedName>
        <fullName evidence="2">Uncharacterized protein</fullName>
    </submittedName>
</protein>
<evidence type="ECO:0000256" key="1">
    <source>
        <dbReference type="SAM" id="MobiDB-lite"/>
    </source>
</evidence>
<organism evidence="2 3">
    <name type="scientific">Schizophyllum amplum</name>
    <dbReference type="NCBI Taxonomy" id="97359"/>
    <lineage>
        <taxon>Eukaryota</taxon>
        <taxon>Fungi</taxon>
        <taxon>Dikarya</taxon>
        <taxon>Basidiomycota</taxon>
        <taxon>Agaricomycotina</taxon>
        <taxon>Agaricomycetes</taxon>
        <taxon>Agaricomycetidae</taxon>
        <taxon>Agaricales</taxon>
        <taxon>Schizophyllaceae</taxon>
        <taxon>Schizophyllum</taxon>
    </lineage>
</organism>